<gene>
    <name evidence="2" type="ORF">N7U62_13225</name>
</gene>
<feature type="transmembrane region" description="Helical" evidence="1">
    <location>
        <begin position="140"/>
        <end position="158"/>
    </location>
</feature>
<comment type="caution">
    <text evidence="2">The sequence shown here is derived from an EMBL/GenBank/DDBJ whole genome shotgun (WGS) entry which is preliminary data.</text>
</comment>
<keyword evidence="3" id="KW-1185">Reference proteome</keyword>
<keyword evidence="1" id="KW-0472">Membrane</keyword>
<feature type="transmembrane region" description="Helical" evidence="1">
    <location>
        <begin position="84"/>
        <end position="105"/>
    </location>
</feature>
<evidence type="ECO:0000313" key="3">
    <source>
        <dbReference type="Proteomes" id="UP001300692"/>
    </source>
</evidence>
<reference evidence="2 3" key="1">
    <citation type="submission" date="2022-10" db="EMBL/GenBank/DDBJ databases">
        <title>Comparative genomics and taxonomic characterization of three novel marine species of genus Reichenbachiella exhibiting antioxidant and polysaccharide degradation activities.</title>
        <authorList>
            <person name="Muhammad N."/>
            <person name="Lee Y.-J."/>
            <person name="Ko J."/>
            <person name="Kim S.-G."/>
        </authorList>
    </citation>
    <scope>NUCLEOTIDE SEQUENCE [LARGE SCALE GENOMIC DNA]</scope>
    <source>
        <strain evidence="2 3">ABR2-5</strain>
    </source>
</reference>
<proteinExistence type="predicted"/>
<dbReference type="EMBL" id="JAOYOD010000001">
    <property type="protein sequence ID" value="MCV9387636.1"/>
    <property type="molecule type" value="Genomic_DNA"/>
</dbReference>
<keyword evidence="1" id="KW-0812">Transmembrane</keyword>
<dbReference type="Pfam" id="PF08592">
    <property type="entry name" value="Anthrone_oxy"/>
    <property type="match status" value="1"/>
</dbReference>
<name>A0ABT3CVA9_9BACT</name>
<keyword evidence="1" id="KW-1133">Transmembrane helix</keyword>
<evidence type="ECO:0000256" key="1">
    <source>
        <dbReference type="SAM" id="Phobius"/>
    </source>
</evidence>
<feature type="transmembrane region" description="Helical" evidence="1">
    <location>
        <begin position="50"/>
        <end position="72"/>
    </location>
</feature>
<sequence>MKSISVVLALFSTGLMAGIFFTWTNAVKPGIGQLDDYIYLSSLQSMNREILNPMFYFAFILPIVSLPVSAALNYGSHGTYDFKILLLATAIYWIGAFLVTILGNIPLNEMLDAVDLEELKTEDWSVMRKKIEDKWNRYNLIRTLASIASFALIIWSLLRK</sequence>
<dbReference type="Proteomes" id="UP001300692">
    <property type="component" value="Unassembled WGS sequence"/>
</dbReference>
<accession>A0ABT3CVA9</accession>
<organism evidence="2 3">
    <name type="scientific">Reichenbachiella ulvae</name>
    <dbReference type="NCBI Taxonomy" id="2980104"/>
    <lineage>
        <taxon>Bacteria</taxon>
        <taxon>Pseudomonadati</taxon>
        <taxon>Bacteroidota</taxon>
        <taxon>Cytophagia</taxon>
        <taxon>Cytophagales</taxon>
        <taxon>Reichenbachiellaceae</taxon>
        <taxon>Reichenbachiella</taxon>
    </lineage>
</organism>
<evidence type="ECO:0000313" key="2">
    <source>
        <dbReference type="EMBL" id="MCV9387636.1"/>
    </source>
</evidence>
<dbReference type="InterPro" id="IPR013901">
    <property type="entry name" value="Anthrone_oxy"/>
</dbReference>
<dbReference type="RefSeq" id="WP_264138457.1">
    <property type="nucleotide sequence ID" value="NZ_JAOYOD010000001.1"/>
</dbReference>
<protein>
    <submittedName>
        <fullName evidence="2">DUF1772 domain-containing protein</fullName>
    </submittedName>
</protein>